<gene>
    <name evidence="1" type="ORF">NNC68_03230</name>
    <name evidence="2" type="ORF">ONT19_08650</name>
</gene>
<dbReference type="EMBL" id="JAPDVG010000001">
    <property type="protein sequence ID" value="MCW4131660.1"/>
    <property type="molecule type" value="Genomic_DNA"/>
</dbReference>
<dbReference type="EMBL" id="JANDWU010000003">
    <property type="protein sequence ID" value="MCP9548491.1"/>
    <property type="molecule type" value="Genomic_DNA"/>
</dbReference>
<dbReference type="Proteomes" id="UP001205506">
    <property type="component" value="Unassembled WGS sequence"/>
</dbReference>
<dbReference type="AlphaFoldDB" id="A0AAP3FIJ5"/>
<reference evidence="2" key="2">
    <citation type="submission" date="2022-11" db="EMBL/GenBank/DDBJ databases">
        <title>Genomic repertoires linked with pathogenic potency of arthritogenic Prevotella copri isolated from the gut of rheumatoid arthritis patients.</title>
        <authorList>
            <person name="Nii T."/>
            <person name="Maeda Y."/>
            <person name="Motooka D."/>
            <person name="Naito M."/>
            <person name="Matsumoto Y."/>
            <person name="Ogawa T."/>
            <person name="Oguro-Igashira E."/>
            <person name="Kishikawa T."/>
            <person name="Yamashita M."/>
            <person name="Koizumi S."/>
            <person name="Kurakawa T."/>
            <person name="Okumura R."/>
            <person name="Kayama H."/>
            <person name="Murakami M."/>
            <person name="Sakaguchi T."/>
            <person name="Das B."/>
            <person name="Nakamura S."/>
            <person name="Okada Y."/>
            <person name="Kumanogoh A."/>
            <person name="Takeda K."/>
        </authorList>
    </citation>
    <scope>NUCLEOTIDE SEQUENCE</scope>
    <source>
        <strain evidence="2">H019-1</strain>
    </source>
</reference>
<dbReference type="Proteomes" id="UP001209417">
    <property type="component" value="Unassembled WGS sequence"/>
</dbReference>
<sequence length="187" mass="21989">MEKEWFNGFVANGLQFRLDGSMINDFGVTYHIGVKNISGHLVEIEDRVYFRFDYKKVRKRNEFGQYYLEMGNVIPYAEVWDYVHLLDMQTQKLVFGSKAQLMPGEEYLVKIHWNGAKELKQDESYFTECANDILSAHDFKYLQLRISNFVNMTICPSDKEKDYSWYISSKEVCENYGVYVPVSSTSK</sequence>
<accession>A0AAP3FIJ5</accession>
<evidence type="ECO:0000313" key="2">
    <source>
        <dbReference type="EMBL" id="MCW4131660.1"/>
    </source>
</evidence>
<evidence type="ECO:0000313" key="1">
    <source>
        <dbReference type="EMBL" id="MCP9548491.1"/>
    </source>
</evidence>
<evidence type="ECO:0000313" key="3">
    <source>
        <dbReference type="Proteomes" id="UP001205506"/>
    </source>
</evidence>
<reference evidence="1" key="1">
    <citation type="submission" date="2022-07" db="EMBL/GenBank/DDBJ databases">
        <title>Prevotella copri.</title>
        <authorList>
            <person name="Yang C."/>
        </authorList>
    </citation>
    <scope>NUCLEOTIDE SEQUENCE</scope>
    <source>
        <strain evidence="1">HF1805</strain>
    </source>
</reference>
<protein>
    <submittedName>
        <fullName evidence="1">Uncharacterized protein</fullName>
    </submittedName>
</protein>
<dbReference type="RefSeq" id="WP_254969930.1">
    <property type="nucleotide sequence ID" value="NZ_JANDWU010000003.1"/>
</dbReference>
<organism evidence="1 3">
    <name type="scientific">Segatella copri</name>
    <dbReference type="NCBI Taxonomy" id="165179"/>
    <lineage>
        <taxon>Bacteria</taxon>
        <taxon>Pseudomonadati</taxon>
        <taxon>Bacteroidota</taxon>
        <taxon>Bacteroidia</taxon>
        <taxon>Bacteroidales</taxon>
        <taxon>Prevotellaceae</taxon>
        <taxon>Segatella</taxon>
    </lineage>
</organism>
<proteinExistence type="predicted"/>
<comment type="caution">
    <text evidence="1">The sequence shown here is derived from an EMBL/GenBank/DDBJ whole genome shotgun (WGS) entry which is preliminary data.</text>
</comment>
<name>A0AAP3FIJ5_9BACT</name>